<evidence type="ECO:0000313" key="2">
    <source>
        <dbReference type="EMBL" id="HIU94470.1"/>
    </source>
</evidence>
<dbReference type="AlphaFoldDB" id="A0A9D1N3M3"/>
<evidence type="ECO:0000313" key="3">
    <source>
        <dbReference type="Proteomes" id="UP000824128"/>
    </source>
</evidence>
<reference evidence="2" key="2">
    <citation type="journal article" date="2021" name="PeerJ">
        <title>Extensive microbial diversity within the chicken gut microbiome revealed by metagenomics and culture.</title>
        <authorList>
            <person name="Gilroy R."/>
            <person name="Ravi A."/>
            <person name="Getino M."/>
            <person name="Pursley I."/>
            <person name="Horton D.L."/>
            <person name="Alikhan N.F."/>
            <person name="Baker D."/>
            <person name="Gharbi K."/>
            <person name="Hall N."/>
            <person name="Watson M."/>
            <person name="Adriaenssens E.M."/>
            <person name="Foster-Nyarko E."/>
            <person name="Jarju S."/>
            <person name="Secka A."/>
            <person name="Antonio M."/>
            <person name="Oren A."/>
            <person name="Chaudhuri R.R."/>
            <person name="La Ragione R."/>
            <person name="Hildebrand F."/>
            <person name="Pallen M.J."/>
        </authorList>
    </citation>
    <scope>NUCLEOTIDE SEQUENCE</scope>
    <source>
        <strain evidence="2">ChiGjej2B2-16831</strain>
    </source>
</reference>
<accession>A0A9D1N3M3</accession>
<feature type="transmembrane region" description="Helical" evidence="1">
    <location>
        <begin position="179"/>
        <end position="200"/>
    </location>
</feature>
<feature type="transmembrane region" description="Helical" evidence="1">
    <location>
        <begin position="147"/>
        <end position="167"/>
    </location>
</feature>
<proteinExistence type="predicted"/>
<keyword evidence="1" id="KW-1133">Transmembrane helix</keyword>
<keyword evidence="1" id="KW-0812">Transmembrane</keyword>
<dbReference type="EMBL" id="DVNZ01000150">
    <property type="protein sequence ID" value="HIU94470.1"/>
    <property type="molecule type" value="Genomic_DNA"/>
</dbReference>
<dbReference type="InterPro" id="IPR025699">
    <property type="entry name" value="ABC2_memb-like"/>
</dbReference>
<sequence length="223" mass="22802">MRCIGGLLLKDWYVARKRCWPLLPMAAVFAACTVYADSAWFAAYPLLLGAMLPVTLQAYDDSCGFPRYAAALPVSRRALVGARYVTALLAPLPGAALLLLAGLIGAALGHPSPLGAGALAALSLLPLLFSALLLPLAFRFGTERARLLMALLLGALCVLALLPGPVVRPPLPGGAAGGGALAALAAAVLALLALSYLAALKLYAPRAGGRAAQARGAGRTRIQ</sequence>
<keyword evidence="1" id="KW-0472">Membrane</keyword>
<gene>
    <name evidence="2" type="ORF">IAD24_04850</name>
</gene>
<dbReference type="Pfam" id="PF13346">
    <property type="entry name" value="ABC2_membrane_5"/>
    <property type="match status" value="1"/>
</dbReference>
<evidence type="ECO:0000256" key="1">
    <source>
        <dbReference type="SAM" id="Phobius"/>
    </source>
</evidence>
<dbReference type="Proteomes" id="UP000824128">
    <property type="component" value="Unassembled WGS sequence"/>
</dbReference>
<feature type="transmembrane region" description="Helical" evidence="1">
    <location>
        <begin position="114"/>
        <end position="135"/>
    </location>
</feature>
<dbReference type="PROSITE" id="PS51257">
    <property type="entry name" value="PROKAR_LIPOPROTEIN"/>
    <property type="match status" value="1"/>
</dbReference>
<feature type="transmembrane region" description="Helical" evidence="1">
    <location>
        <begin position="80"/>
        <end position="108"/>
    </location>
</feature>
<protein>
    <submittedName>
        <fullName evidence="2">ABC-2 transporter permease</fullName>
    </submittedName>
</protein>
<feature type="transmembrane region" description="Helical" evidence="1">
    <location>
        <begin position="20"/>
        <end position="36"/>
    </location>
</feature>
<organism evidence="2 3">
    <name type="scientific">Candidatus Aphodomorpha intestinavium</name>
    <dbReference type="NCBI Taxonomy" id="2840672"/>
    <lineage>
        <taxon>Bacteria</taxon>
        <taxon>Bacillati</taxon>
        <taxon>Bacillota</taxon>
        <taxon>Clostridia</taxon>
        <taxon>Eubacteriales</taxon>
        <taxon>Candidatus Aphodomorpha</taxon>
    </lineage>
</organism>
<name>A0A9D1N3M3_9FIRM</name>
<reference evidence="2" key="1">
    <citation type="submission" date="2020-10" db="EMBL/GenBank/DDBJ databases">
        <authorList>
            <person name="Gilroy R."/>
        </authorList>
    </citation>
    <scope>NUCLEOTIDE SEQUENCE</scope>
    <source>
        <strain evidence="2">ChiGjej2B2-16831</strain>
    </source>
</reference>
<comment type="caution">
    <text evidence="2">The sequence shown here is derived from an EMBL/GenBank/DDBJ whole genome shotgun (WGS) entry which is preliminary data.</text>
</comment>